<gene>
    <name evidence="1" type="ORF">S01H4_58539</name>
</gene>
<dbReference type="AlphaFoldDB" id="X1EEJ8"/>
<proteinExistence type="predicted"/>
<dbReference type="InterPro" id="IPR040085">
    <property type="entry name" value="MJ0674-like"/>
</dbReference>
<reference evidence="1" key="1">
    <citation type="journal article" date="2014" name="Front. Microbiol.">
        <title>High frequency of phylogenetically diverse reductive dehalogenase-homologous genes in deep subseafloor sedimentary metagenomes.</title>
        <authorList>
            <person name="Kawai M."/>
            <person name="Futagami T."/>
            <person name="Toyoda A."/>
            <person name="Takaki Y."/>
            <person name="Nishi S."/>
            <person name="Hori S."/>
            <person name="Arai W."/>
            <person name="Tsubouchi T."/>
            <person name="Morono Y."/>
            <person name="Uchiyama I."/>
            <person name="Ito T."/>
            <person name="Fujiyama A."/>
            <person name="Inagaki F."/>
            <person name="Takami H."/>
        </authorList>
    </citation>
    <scope>NUCLEOTIDE SEQUENCE</scope>
    <source>
        <strain evidence="1">Expedition CK06-06</strain>
    </source>
</reference>
<evidence type="ECO:0008006" key="2">
    <source>
        <dbReference type="Google" id="ProtNLM"/>
    </source>
</evidence>
<name>X1EEJ8_9ZZZZ</name>
<evidence type="ECO:0000313" key="1">
    <source>
        <dbReference type="EMBL" id="GAH15554.1"/>
    </source>
</evidence>
<protein>
    <recommendedName>
        <fullName evidence="2">Radical SAM protein</fullName>
    </recommendedName>
</protein>
<dbReference type="PANTHER" id="PTHR43075:SF1">
    <property type="entry name" value="FORMATE LYASE ACTIVATING ENZYME, PUTATIVE (AFU_ORTHOLOGUE AFUA_2G15630)-RELATED"/>
    <property type="match status" value="1"/>
</dbReference>
<feature type="non-terminal residue" evidence="1">
    <location>
        <position position="1"/>
    </location>
</feature>
<comment type="caution">
    <text evidence="1">The sequence shown here is derived from an EMBL/GenBank/DDBJ whole genome shotgun (WGS) entry which is preliminary data.</text>
</comment>
<organism evidence="1">
    <name type="scientific">marine sediment metagenome</name>
    <dbReference type="NCBI Taxonomy" id="412755"/>
    <lineage>
        <taxon>unclassified sequences</taxon>
        <taxon>metagenomes</taxon>
        <taxon>ecological metagenomes</taxon>
    </lineage>
</organism>
<dbReference type="PANTHER" id="PTHR43075">
    <property type="entry name" value="FORMATE LYASE ACTIVATING ENZYME, PUTATIVE (AFU_ORTHOLOGUE AFUA_2G15630)-RELATED"/>
    <property type="match status" value="1"/>
</dbReference>
<dbReference type="EMBL" id="BART01034203">
    <property type="protein sequence ID" value="GAH15554.1"/>
    <property type="molecule type" value="Genomic_DNA"/>
</dbReference>
<accession>X1EEJ8</accession>
<sequence length="125" mass="14594">ATFYCKTPDYPVVVKNAIKEMHRQVGDLVFDENNRAVKGLIVRHLVMPEHIAGTREAMSFLANKVSKNTYVNIMDQYHPCGDMSDFPELARKITSEEFREALDEAKEEGITRLDNRKRDFLFQWR</sequence>